<comment type="caution">
    <text evidence="2">The sequence shown here is derived from an EMBL/GenBank/DDBJ whole genome shotgun (WGS) entry which is preliminary data.</text>
</comment>
<dbReference type="PROSITE" id="PS50995">
    <property type="entry name" value="HTH_MARR_2"/>
    <property type="match status" value="1"/>
</dbReference>
<feature type="domain" description="HTH marR-type" evidence="1">
    <location>
        <begin position="11"/>
        <end position="143"/>
    </location>
</feature>
<dbReference type="SUPFAM" id="SSF46785">
    <property type="entry name" value="Winged helix' DNA-binding domain"/>
    <property type="match status" value="1"/>
</dbReference>
<dbReference type="Gene3D" id="1.10.10.10">
    <property type="entry name" value="Winged helix-like DNA-binding domain superfamily/Winged helix DNA-binding domain"/>
    <property type="match status" value="1"/>
</dbReference>
<dbReference type="EMBL" id="PTIX01000009">
    <property type="protein sequence ID" value="PPK66886.1"/>
    <property type="molecule type" value="Genomic_DNA"/>
</dbReference>
<protein>
    <submittedName>
        <fullName evidence="2">DNA-binding MarR family transcriptional regulator</fullName>
    </submittedName>
</protein>
<sequence length="155" mass="17186">MPQPQGARNRLDEAVWLVDRLAEHAQRALRDRFAEHGMHKRHYVVLAALAETGSAYQDELGRLPGLEGCDLVALLDGLKAAGQADRKPHPVNRLRNVVTLTDEGALALQRLDVRVRETESEILAPLSHTERDQLVALLKRVAPAGDLRSRKDNPA</sequence>
<organism evidence="2 3">
    <name type="scientific">Actinokineospora auranticolor</name>
    <dbReference type="NCBI Taxonomy" id="155976"/>
    <lineage>
        <taxon>Bacteria</taxon>
        <taxon>Bacillati</taxon>
        <taxon>Actinomycetota</taxon>
        <taxon>Actinomycetes</taxon>
        <taxon>Pseudonocardiales</taxon>
        <taxon>Pseudonocardiaceae</taxon>
        <taxon>Actinokineospora</taxon>
    </lineage>
</organism>
<dbReference type="AlphaFoldDB" id="A0A2S6GNX5"/>
<dbReference type="InterPro" id="IPR036388">
    <property type="entry name" value="WH-like_DNA-bd_sf"/>
</dbReference>
<accession>A0A2S6GNX5</accession>
<dbReference type="Proteomes" id="UP000239203">
    <property type="component" value="Unassembled WGS sequence"/>
</dbReference>
<name>A0A2S6GNX5_9PSEU</name>
<evidence type="ECO:0000313" key="2">
    <source>
        <dbReference type="EMBL" id="PPK66886.1"/>
    </source>
</evidence>
<dbReference type="OrthoDB" id="4826718at2"/>
<dbReference type="PANTHER" id="PTHR33164">
    <property type="entry name" value="TRANSCRIPTIONAL REGULATOR, MARR FAMILY"/>
    <property type="match status" value="1"/>
</dbReference>
<evidence type="ECO:0000313" key="3">
    <source>
        <dbReference type="Proteomes" id="UP000239203"/>
    </source>
</evidence>
<dbReference type="InterPro" id="IPR036390">
    <property type="entry name" value="WH_DNA-bd_sf"/>
</dbReference>
<dbReference type="GO" id="GO:0003700">
    <property type="term" value="F:DNA-binding transcription factor activity"/>
    <property type="evidence" value="ECO:0007669"/>
    <property type="project" value="InterPro"/>
</dbReference>
<dbReference type="GO" id="GO:0006950">
    <property type="term" value="P:response to stress"/>
    <property type="evidence" value="ECO:0007669"/>
    <property type="project" value="TreeGrafter"/>
</dbReference>
<keyword evidence="2" id="KW-0238">DNA-binding</keyword>
<dbReference type="RefSeq" id="WP_104480240.1">
    <property type="nucleotide sequence ID" value="NZ_CP154825.1"/>
</dbReference>
<proteinExistence type="predicted"/>
<dbReference type="GO" id="GO:0003677">
    <property type="term" value="F:DNA binding"/>
    <property type="evidence" value="ECO:0007669"/>
    <property type="project" value="UniProtKB-KW"/>
</dbReference>
<dbReference type="SMART" id="SM00347">
    <property type="entry name" value="HTH_MARR"/>
    <property type="match status" value="1"/>
</dbReference>
<evidence type="ECO:0000259" key="1">
    <source>
        <dbReference type="PROSITE" id="PS50995"/>
    </source>
</evidence>
<gene>
    <name evidence="2" type="ORF">CLV40_109271</name>
</gene>
<dbReference type="PANTHER" id="PTHR33164:SF43">
    <property type="entry name" value="HTH-TYPE TRANSCRIPTIONAL REPRESSOR YETL"/>
    <property type="match status" value="1"/>
</dbReference>
<dbReference type="InterPro" id="IPR039422">
    <property type="entry name" value="MarR/SlyA-like"/>
</dbReference>
<dbReference type="InterPro" id="IPR000835">
    <property type="entry name" value="HTH_MarR-typ"/>
</dbReference>
<reference evidence="2 3" key="1">
    <citation type="submission" date="2018-02" db="EMBL/GenBank/DDBJ databases">
        <title>Genomic Encyclopedia of Archaeal and Bacterial Type Strains, Phase II (KMG-II): from individual species to whole genera.</title>
        <authorList>
            <person name="Goeker M."/>
        </authorList>
    </citation>
    <scope>NUCLEOTIDE SEQUENCE [LARGE SCALE GENOMIC DNA]</scope>
    <source>
        <strain evidence="2 3">YU 961-1</strain>
    </source>
</reference>
<keyword evidence="3" id="KW-1185">Reference proteome</keyword>
<dbReference type="PRINTS" id="PR00598">
    <property type="entry name" value="HTHMARR"/>
</dbReference>